<protein>
    <submittedName>
        <fullName evidence="1">DUF6176 family protein</fullName>
    </submittedName>
</protein>
<dbReference type="RefSeq" id="WP_377123523.1">
    <property type="nucleotide sequence ID" value="NZ_JBHRSD010000014.1"/>
</dbReference>
<name>A0ABV7CJF0_9GAMM</name>
<dbReference type="Pfam" id="PF19673">
    <property type="entry name" value="DUF6176"/>
    <property type="match status" value="1"/>
</dbReference>
<proteinExistence type="predicted"/>
<evidence type="ECO:0000313" key="1">
    <source>
        <dbReference type="EMBL" id="MFC3032732.1"/>
    </source>
</evidence>
<accession>A0ABV7CJF0</accession>
<keyword evidence="2" id="KW-1185">Reference proteome</keyword>
<sequence length="115" mass="13678">METKLLKIKLNPGSREKVDSLLAYMKSHIDFPKQEMEQKGYFWDSVFYDCEAEDEFLYIVLKSKSFSKIMTDEAGLISTPFREVYEKFRKECWAPEHYNDVEALFCFNKEVSFEA</sequence>
<evidence type="ECO:0000313" key="2">
    <source>
        <dbReference type="Proteomes" id="UP001595453"/>
    </source>
</evidence>
<organism evidence="1 2">
    <name type="scientific">Pseudoalteromonas fenneropenaei</name>
    <dbReference type="NCBI Taxonomy" id="1737459"/>
    <lineage>
        <taxon>Bacteria</taxon>
        <taxon>Pseudomonadati</taxon>
        <taxon>Pseudomonadota</taxon>
        <taxon>Gammaproteobacteria</taxon>
        <taxon>Alteromonadales</taxon>
        <taxon>Pseudoalteromonadaceae</taxon>
        <taxon>Pseudoalteromonas</taxon>
    </lineage>
</organism>
<dbReference type="EMBL" id="JBHRSD010000014">
    <property type="protein sequence ID" value="MFC3032732.1"/>
    <property type="molecule type" value="Genomic_DNA"/>
</dbReference>
<gene>
    <name evidence="1" type="ORF">ACFOEE_09385</name>
</gene>
<comment type="caution">
    <text evidence="1">The sequence shown here is derived from an EMBL/GenBank/DDBJ whole genome shotgun (WGS) entry which is preliminary data.</text>
</comment>
<reference evidence="2" key="1">
    <citation type="journal article" date="2019" name="Int. J. Syst. Evol. Microbiol.">
        <title>The Global Catalogue of Microorganisms (GCM) 10K type strain sequencing project: providing services to taxonomists for standard genome sequencing and annotation.</title>
        <authorList>
            <consortium name="The Broad Institute Genomics Platform"/>
            <consortium name="The Broad Institute Genome Sequencing Center for Infectious Disease"/>
            <person name="Wu L."/>
            <person name="Ma J."/>
        </authorList>
    </citation>
    <scope>NUCLEOTIDE SEQUENCE [LARGE SCALE GENOMIC DNA]</scope>
    <source>
        <strain evidence="2">KCTC 42730</strain>
    </source>
</reference>
<dbReference type="Proteomes" id="UP001595453">
    <property type="component" value="Unassembled WGS sequence"/>
</dbReference>
<dbReference type="InterPro" id="IPR046174">
    <property type="entry name" value="DUF6176"/>
</dbReference>